<gene>
    <name evidence="1" type="ORF">EVAR_80340_1</name>
</gene>
<sequence length="163" mass="18265">MFAAYSVPSKQGSFNADNADSWGFRAAFVYCQNEAEFCAVSAAHPMYGRLDKANTAYGLKRSDFMQSVEVSSGTFLKIALILRSSSNAYVWKGGEGIGAGGRAARCLKPHKIECFVHKTGGYYTLLREWTTACVENCFAYREKLDGHENEVRYSPQKHLRKMY</sequence>
<evidence type="ECO:0000313" key="2">
    <source>
        <dbReference type="Proteomes" id="UP000299102"/>
    </source>
</evidence>
<accession>A0A4C1WYN3</accession>
<dbReference type="Proteomes" id="UP000299102">
    <property type="component" value="Unassembled WGS sequence"/>
</dbReference>
<proteinExistence type="predicted"/>
<organism evidence="1 2">
    <name type="scientific">Eumeta variegata</name>
    <name type="common">Bagworm moth</name>
    <name type="synonym">Eumeta japonica</name>
    <dbReference type="NCBI Taxonomy" id="151549"/>
    <lineage>
        <taxon>Eukaryota</taxon>
        <taxon>Metazoa</taxon>
        <taxon>Ecdysozoa</taxon>
        <taxon>Arthropoda</taxon>
        <taxon>Hexapoda</taxon>
        <taxon>Insecta</taxon>
        <taxon>Pterygota</taxon>
        <taxon>Neoptera</taxon>
        <taxon>Endopterygota</taxon>
        <taxon>Lepidoptera</taxon>
        <taxon>Glossata</taxon>
        <taxon>Ditrysia</taxon>
        <taxon>Tineoidea</taxon>
        <taxon>Psychidae</taxon>
        <taxon>Oiketicinae</taxon>
        <taxon>Eumeta</taxon>
    </lineage>
</organism>
<evidence type="ECO:0000313" key="1">
    <source>
        <dbReference type="EMBL" id="GBP56578.1"/>
    </source>
</evidence>
<keyword evidence="2" id="KW-1185">Reference proteome</keyword>
<dbReference type="AlphaFoldDB" id="A0A4C1WYN3"/>
<comment type="caution">
    <text evidence="1">The sequence shown here is derived from an EMBL/GenBank/DDBJ whole genome shotgun (WGS) entry which is preliminary data.</text>
</comment>
<dbReference type="EMBL" id="BGZK01000696">
    <property type="protein sequence ID" value="GBP56578.1"/>
    <property type="molecule type" value="Genomic_DNA"/>
</dbReference>
<reference evidence="1 2" key="1">
    <citation type="journal article" date="2019" name="Commun. Biol.">
        <title>The bagworm genome reveals a unique fibroin gene that provides high tensile strength.</title>
        <authorList>
            <person name="Kono N."/>
            <person name="Nakamura H."/>
            <person name="Ohtoshi R."/>
            <person name="Tomita M."/>
            <person name="Numata K."/>
            <person name="Arakawa K."/>
        </authorList>
    </citation>
    <scope>NUCLEOTIDE SEQUENCE [LARGE SCALE GENOMIC DNA]</scope>
</reference>
<name>A0A4C1WYN3_EUMVA</name>
<protein>
    <submittedName>
        <fullName evidence="1">Uncharacterized protein</fullName>
    </submittedName>
</protein>